<dbReference type="SMART" id="SM00563">
    <property type="entry name" value="PlsC"/>
    <property type="match status" value="1"/>
</dbReference>
<proteinExistence type="inferred from homology"/>
<evidence type="ECO:0000256" key="2">
    <source>
        <dbReference type="ARBA" id="ARBA00022679"/>
    </source>
</evidence>
<feature type="compositionally biased region" description="Acidic residues" evidence="4">
    <location>
        <begin position="439"/>
        <end position="453"/>
    </location>
</feature>
<evidence type="ECO:0000256" key="5">
    <source>
        <dbReference type="SAM" id="Phobius"/>
    </source>
</evidence>
<sequence length="453" mass="48510">MALVEVPTPLALLGGLLAMALSAHYMTARSKTGVLGKMAALVNMLCFLNASLGVNVVMALTYLFVRPFSAATVRRLNSNFAEAMWADAVSAIMPPSKVVVTGEMPDDDTQAIVIANHQVDCDWWFLFELMRPLRRHGALKIILKDDQKHIPVTGWGMRGFGFVFLKRDWVKDRANLEKQLGVFTGDGFPLRLLIFPEGTTINGRSMEKCTAFAKKEQRPRFEHLLLPRTTGFGACLNAFRRTESPGGRGGGGGGGARRGGDGGGEGAARGAGAAGHSSRVVYDITMGYTGYSGEIPSWEMGYTRDRDVDVPNLGALLKGRAPGPVHLHVEKHCVDDIAGDGKTWLDATWARKDALLRRFVEDGRFPHQPVAVFESRKSPMAFLLLSATPIVAGLLLYHGITDALAMFAAGAAAAAAAGGDAGGIVAGVAKGAAASGATSEEEEVEEEEEERRR</sequence>
<protein>
    <submittedName>
        <fullName evidence="7">Acyltransferase</fullName>
    </submittedName>
</protein>
<dbReference type="Pfam" id="PF01553">
    <property type="entry name" value="Acyltransferase"/>
    <property type="match status" value="1"/>
</dbReference>
<feature type="region of interest" description="Disordered" evidence="4">
    <location>
        <begin position="243"/>
        <end position="272"/>
    </location>
</feature>
<dbReference type="InParanoid" id="D7G4B3"/>
<dbReference type="EMBL" id="FN649740">
    <property type="protein sequence ID" value="CBJ27128.1"/>
    <property type="molecule type" value="Genomic_DNA"/>
</dbReference>
<dbReference type="PANTHER" id="PTHR10983">
    <property type="entry name" value="1-ACYLGLYCEROL-3-PHOSPHATE ACYLTRANSFERASE-RELATED"/>
    <property type="match status" value="1"/>
</dbReference>
<dbReference type="SUPFAM" id="SSF69593">
    <property type="entry name" value="Glycerol-3-phosphate (1)-acyltransferase"/>
    <property type="match status" value="1"/>
</dbReference>
<gene>
    <name evidence="7" type="ORF">Esi_0055_0099</name>
</gene>
<keyword evidence="3 7" id="KW-0012">Acyltransferase</keyword>
<dbReference type="STRING" id="2880.D7G4B3"/>
<feature type="compositionally biased region" description="Gly residues" evidence="4">
    <location>
        <begin position="246"/>
        <end position="272"/>
    </location>
</feature>
<keyword evidence="5" id="KW-1133">Transmembrane helix</keyword>
<keyword evidence="8" id="KW-1185">Reference proteome</keyword>
<dbReference type="Pfam" id="PF16076">
    <property type="entry name" value="Acyltransf_C"/>
    <property type="match status" value="1"/>
</dbReference>
<reference evidence="7 8" key="1">
    <citation type="journal article" date="2010" name="Nature">
        <title>The Ectocarpus genome and the independent evolution of multicellularity in brown algae.</title>
        <authorList>
            <person name="Cock J.M."/>
            <person name="Sterck L."/>
            <person name="Rouze P."/>
            <person name="Scornet D."/>
            <person name="Allen A.E."/>
            <person name="Amoutzias G."/>
            <person name="Anthouard V."/>
            <person name="Artiguenave F."/>
            <person name="Aury J.M."/>
            <person name="Badger J.H."/>
            <person name="Beszteri B."/>
            <person name="Billiau K."/>
            <person name="Bonnet E."/>
            <person name="Bothwell J.H."/>
            <person name="Bowler C."/>
            <person name="Boyen C."/>
            <person name="Brownlee C."/>
            <person name="Carrano C.J."/>
            <person name="Charrier B."/>
            <person name="Cho G.Y."/>
            <person name="Coelho S.M."/>
            <person name="Collen J."/>
            <person name="Corre E."/>
            <person name="Da Silva C."/>
            <person name="Delage L."/>
            <person name="Delaroque N."/>
            <person name="Dittami S.M."/>
            <person name="Doulbeau S."/>
            <person name="Elias M."/>
            <person name="Farnham G."/>
            <person name="Gachon C.M."/>
            <person name="Gschloessl B."/>
            <person name="Heesch S."/>
            <person name="Jabbari K."/>
            <person name="Jubin C."/>
            <person name="Kawai H."/>
            <person name="Kimura K."/>
            <person name="Kloareg B."/>
            <person name="Kupper F.C."/>
            <person name="Lang D."/>
            <person name="Le Bail A."/>
            <person name="Leblanc C."/>
            <person name="Lerouge P."/>
            <person name="Lohr M."/>
            <person name="Lopez P.J."/>
            <person name="Martens C."/>
            <person name="Maumus F."/>
            <person name="Michel G."/>
            <person name="Miranda-Saavedra D."/>
            <person name="Morales J."/>
            <person name="Moreau H."/>
            <person name="Motomura T."/>
            <person name="Nagasato C."/>
            <person name="Napoli C.A."/>
            <person name="Nelson D.R."/>
            <person name="Nyvall-Collen P."/>
            <person name="Peters A.F."/>
            <person name="Pommier C."/>
            <person name="Potin P."/>
            <person name="Poulain J."/>
            <person name="Quesneville H."/>
            <person name="Read B."/>
            <person name="Rensing S.A."/>
            <person name="Ritter A."/>
            <person name="Rousvoal S."/>
            <person name="Samanta M."/>
            <person name="Samson G."/>
            <person name="Schroeder D.C."/>
            <person name="Segurens B."/>
            <person name="Strittmatter M."/>
            <person name="Tonon T."/>
            <person name="Tregear J.W."/>
            <person name="Valentin K."/>
            <person name="von Dassow P."/>
            <person name="Yamagishi T."/>
            <person name="Van de Peer Y."/>
            <person name="Wincker P."/>
        </authorList>
    </citation>
    <scope>NUCLEOTIDE SEQUENCE [LARGE SCALE GENOMIC DNA]</scope>
    <source>
        <strain evidence="8">Ec32 / CCAP1310/4</strain>
    </source>
</reference>
<feature type="transmembrane region" description="Helical" evidence="5">
    <location>
        <begin position="406"/>
        <end position="429"/>
    </location>
</feature>
<feature type="transmembrane region" description="Helical" evidence="5">
    <location>
        <begin position="38"/>
        <end position="65"/>
    </location>
</feature>
<dbReference type="InterPro" id="IPR002123">
    <property type="entry name" value="Plipid/glycerol_acylTrfase"/>
</dbReference>
<dbReference type="AlphaFoldDB" id="D7G4B3"/>
<dbReference type="eggNOG" id="KOG1505">
    <property type="taxonomic scope" value="Eukaryota"/>
</dbReference>
<evidence type="ECO:0000313" key="7">
    <source>
        <dbReference type="EMBL" id="CBJ27128.1"/>
    </source>
</evidence>
<evidence type="ECO:0000313" key="8">
    <source>
        <dbReference type="Proteomes" id="UP000002630"/>
    </source>
</evidence>
<feature type="transmembrane region" description="Helical" evidence="5">
    <location>
        <begin position="381"/>
        <end position="400"/>
    </location>
</feature>
<dbReference type="OMA" id="LAGWMIC"/>
<dbReference type="InterPro" id="IPR032098">
    <property type="entry name" value="Acyltransf_C"/>
</dbReference>
<evidence type="ECO:0000256" key="3">
    <source>
        <dbReference type="ARBA" id="ARBA00023315"/>
    </source>
</evidence>
<feature type="domain" description="Phospholipid/glycerol acyltransferase" evidence="6">
    <location>
        <begin position="111"/>
        <end position="233"/>
    </location>
</feature>
<dbReference type="CDD" id="cd07990">
    <property type="entry name" value="LPLAT_LCLAT1-like"/>
    <property type="match status" value="1"/>
</dbReference>
<name>D7G4B3_ECTSI</name>
<dbReference type="OrthoDB" id="189226at2759"/>
<dbReference type="GO" id="GO:0016746">
    <property type="term" value="F:acyltransferase activity"/>
    <property type="evidence" value="ECO:0007669"/>
    <property type="project" value="UniProtKB-KW"/>
</dbReference>
<comment type="similarity">
    <text evidence="1">Belongs to the 1-acyl-sn-glycerol-3-phosphate acyltransferase family.</text>
</comment>
<feature type="region of interest" description="Disordered" evidence="4">
    <location>
        <begin position="434"/>
        <end position="453"/>
    </location>
</feature>
<organism evidence="7 8">
    <name type="scientific">Ectocarpus siliculosus</name>
    <name type="common">Brown alga</name>
    <name type="synonym">Conferva siliculosa</name>
    <dbReference type="NCBI Taxonomy" id="2880"/>
    <lineage>
        <taxon>Eukaryota</taxon>
        <taxon>Sar</taxon>
        <taxon>Stramenopiles</taxon>
        <taxon>Ochrophyta</taxon>
        <taxon>PX clade</taxon>
        <taxon>Phaeophyceae</taxon>
        <taxon>Ectocarpales</taxon>
        <taxon>Ectocarpaceae</taxon>
        <taxon>Ectocarpus</taxon>
    </lineage>
</organism>
<dbReference type="GO" id="GO:0012505">
    <property type="term" value="C:endomembrane system"/>
    <property type="evidence" value="ECO:0007669"/>
    <property type="project" value="TreeGrafter"/>
</dbReference>
<accession>D7G4B3</accession>
<evidence type="ECO:0000256" key="4">
    <source>
        <dbReference type="SAM" id="MobiDB-lite"/>
    </source>
</evidence>
<dbReference type="Proteomes" id="UP000002630">
    <property type="component" value="Linkage Group LG15"/>
</dbReference>
<keyword evidence="5" id="KW-0812">Transmembrane</keyword>
<evidence type="ECO:0000256" key="1">
    <source>
        <dbReference type="ARBA" id="ARBA00008655"/>
    </source>
</evidence>
<keyword evidence="2" id="KW-0808">Transferase</keyword>
<evidence type="ECO:0000259" key="6">
    <source>
        <dbReference type="SMART" id="SM00563"/>
    </source>
</evidence>
<dbReference type="EMBL" id="FN648763">
    <property type="protein sequence ID" value="CBJ27128.1"/>
    <property type="molecule type" value="Genomic_DNA"/>
</dbReference>
<keyword evidence="5" id="KW-0472">Membrane</keyword>
<dbReference type="PANTHER" id="PTHR10983:SF16">
    <property type="entry name" value="LYSOCARDIOLIPIN ACYLTRANSFERASE 1"/>
    <property type="match status" value="1"/>
</dbReference>